<dbReference type="GO" id="GO:0005946">
    <property type="term" value="C:alpha,alpha-trehalose-phosphate synthase complex (UDP-forming)"/>
    <property type="evidence" value="ECO:0007669"/>
    <property type="project" value="TreeGrafter"/>
</dbReference>
<evidence type="ECO:0000256" key="1">
    <source>
        <dbReference type="ARBA" id="ARBA00004496"/>
    </source>
</evidence>
<dbReference type="GO" id="GO:0030234">
    <property type="term" value="F:enzyme regulator activity"/>
    <property type="evidence" value="ECO:0007669"/>
    <property type="project" value="UniProtKB-ARBA"/>
</dbReference>
<dbReference type="Pfam" id="PF02358">
    <property type="entry name" value="Trehalose_PPase"/>
    <property type="match status" value="1"/>
</dbReference>
<dbReference type="InterPro" id="IPR003337">
    <property type="entry name" value="Trehalose_PPase"/>
</dbReference>
<feature type="region of interest" description="Disordered" evidence="5">
    <location>
        <begin position="20"/>
        <end position="51"/>
    </location>
</feature>
<feature type="region of interest" description="Disordered" evidence="5">
    <location>
        <begin position="933"/>
        <end position="972"/>
    </location>
</feature>
<dbReference type="InterPro" id="IPR036412">
    <property type="entry name" value="HAD-like_sf"/>
</dbReference>
<feature type="compositionally biased region" description="Polar residues" evidence="5">
    <location>
        <begin position="933"/>
        <end position="956"/>
    </location>
</feature>
<dbReference type="InterPro" id="IPR001830">
    <property type="entry name" value="Glyco_trans_20"/>
</dbReference>
<dbReference type="VEuPathDB" id="FungiDB:ASPFODRAFT_317691"/>
<accession>A0A146F349</accession>
<comment type="subcellular location">
    <subcellularLocation>
        <location evidence="1">Cytoplasm</location>
    </subcellularLocation>
</comment>
<dbReference type="GO" id="GO:0005829">
    <property type="term" value="C:cytosol"/>
    <property type="evidence" value="ECO:0007669"/>
    <property type="project" value="TreeGrafter"/>
</dbReference>
<dbReference type="PANTHER" id="PTHR10788:SF15">
    <property type="entry name" value="TREHALOSE SYNTHASE COMPLEX REGULATORY SUBUNIT TPS3-RELATED"/>
    <property type="match status" value="1"/>
</dbReference>
<sequence>MCFGDHSHCLAETRRACATERPNARSNCREPSPKRYLSAGGETADPTGTTTFLPYTIDFQATELRHARRKSSSSSSRGEGRIIGRLADTNRKHHSKSISLSLTPGATTDDERIFKPYVSRAAGEIPAADDPNGPGPSEPRTVSWGQSRKFNQPRLKTSLHPGPSILSRPGPGDDVDNPPYLDGPVDVLSSEEEHGSPRALLSELDWVVKAAEQGNGGLRNAINAAEEAGMLTDKMWVGTLGMPTDSLRDGTRASIFETLEDEYESLAVFVRDSEFEGHYTHFCRAVLWPAFHYQMQESPRHTEYDDYSWKQYVKVNEAFAKIIAAYWRPGDSIWVHDYHLLLLPGMLRERLPKAEIGFFMHTAFPSSEIFRCLNAREALLKGLLGADLIGFQTEEYCYHFLQSCIRLLRLEVSVDGVQLDRRFVHVKNMPIGVDVKSLDALRRTTHVKDWIANITSRYKGKHLIVARDRLDAPGGIKQKLLAYELFLKKYPKWREKVVLVQVASASELPELEAQVSKIAMRINSVYSSLTHQPLVLLRQDISYSQFLALMSVADIFMVTSLREGMNLSSHDYIHCQDGILASQRHGSLILSEFTGSASLFSGHELLVNPWDYKEVADAINKALSMTPEQKERNWQFLLEKQTPHTAIAWFNSFHTALTNAHSTQLSRELSQVSLLSVKAVKEAYDNSSSRLFFLEDDGIIAPQNGSSTDLIALLERLLADPQNIVYVTSSKSPEQLDSALEALSTKVGLIAENGCFKREVGSYTWKTLVDMEKAKDWRNGIRKVIQYYHERTEGSEMEERRCLMNFCYEHAHDPEIAGRQASSLADQINGTRGSEAIRVVLSQGAVSVEPLDVSKAKAAESVLRQLPRTPDFVFVAGGARGDEALFRWANRLHAEQMIPSVTTLTVGSHATEAKAVPPGDMSMADIVDAFTSRPMTNGMSNGHTNGHSAEDTNGQANGHHPEVNGVNGESHD</sequence>
<comment type="similarity">
    <text evidence="2">In the N-terminal section; belongs to the glycosyltransferase 20 family.</text>
</comment>
<evidence type="ECO:0000256" key="3">
    <source>
        <dbReference type="ARBA" id="ARBA00022490"/>
    </source>
</evidence>
<dbReference type="SUPFAM" id="SSF56784">
    <property type="entry name" value="HAD-like"/>
    <property type="match status" value="1"/>
</dbReference>
<dbReference type="PANTHER" id="PTHR10788">
    <property type="entry name" value="TREHALOSE-6-PHOSPHATE SYNTHASE"/>
    <property type="match status" value="1"/>
</dbReference>
<dbReference type="GO" id="GO:0005992">
    <property type="term" value="P:trehalose biosynthetic process"/>
    <property type="evidence" value="ECO:0007669"/>
    <property type="project" value="InterPro"/>
</dbReference>
<dbReference type="Gene3D" id="3.40.50.2000">
    <property type="entry name" value="Glycogen Phosphorylase B"/>
    <property type="match status" value="2"/>
</dbReference>
<dbReference type="FunFam" id="3.40.50.2000:FF:000036">
    <property type="entry name" value="Alpha,alpha-trehalose-phosphate synthase subunit Tps2"/>
    <property type="match status" value="1"/>
</dbReference>
<feature type="compositionally biased region" description="Polar residues" evidence="5">
    <location>
        <begin position="97"/>
        <end position="106"/>
    </location>
</feature>
<gene>
    <name evidence="6" type="ORF">RIB2604_00607410</name>
</gene>
<comment type="caution">
    <text evidence="6">The sequence shown here is derived from an EMBL/GenBank/DDBJ whole genome shotgun (WGS) entry which is preliminary data.</text>
</comment>
<evidence type="ECO:0000313" key="6">
    <source>
        <dbReference type="EMBL" id="GAT20151.1"/>
    </source>
</evidence>
<keyword evidence="3" id="KW-0963">Cytoplasm</keyword>
<dbReference type="FunFam" id="3.40.50.2000:FF:000099">
    <property type="entry name" value="Alpha,alpha-trehalose phosphate synthase subunit, putative"/>
    <property type="match status" value="1"/>
</dbReference>
<dbReference type="Gene3D" id="3.40.50.1000">
    <property type="entry name" value="HAD superfamily/HAD-like"/>
    <property type="match status" value="1"/>
</dbReference>
<dbReference type="GO" id="GO:0003825">
    <property type="term" value="F:alpha,alpha-trehalose-phosphate synthase (UDP-forming) activity"/>
    <property type="evidence" value="ECO:0007669"/>
    <property type="project" value="TreeGrafter"/>
</dbReference>
<organism evidence="6 7">
    <name type="scientific">Aspergillus kawachii</name>
    <name type="common">White koji mold</name>
    <name type="synonym">Aspergillus awamori var. kawachi</name>
    <dbReference type="NCBI Taxonomy" id="1069201"/>
    <lineage>
        <taxon>Eukaryota</taxon>
        <taxon>Fungi</taxon>
        <taxon>Dikarya</taxon>
        <taxon>Ascomycota</taxon>
        <taxon>Pezizomycotina</taxon>
        <taxon>Eurotiomycetes</taxon>
        <taxon>Eurotiomycetidae</taxon>
        <taxon>Eurotiales</taxon>
        <taxon>Aspergillaceae</taxon>
        <taxon>Aspergillus</taxon>
        <taxon>Aspergillus subgen. Circumdati</taxon>
    </lineage>
</organism>
<feature type="region of interest" description="Disordered" evidence="5">
    <location>
        <begin position="124"/>
        <end position="194"/>
    </location>
</feature>
<keyword evidence="4" id="KW-0597">Phosphoprotein</keyword>
<dbReference type="SUPFAM" id="SSF53756">
    <property type="entry name" value="UDP-Glycosyltransferase/glycogen phosphorylase"/>
    <property type="match status" value="1"/>
</dbReference>
<name>A0A146F349_ASPKA</name>
<reference evidence="7" key="2">
    <citation type="submission" date="2016-02" db="EMBL/GenBank/DDBJ databases">
        <title>Genome sequencing of Aspergillus luchuensis NBRC 4314.</title>
        <authorList>
            <person name="Yamada O."/>
        </authorList>
    </citation>
    <scope>NUCLEOTIDE SEQUENCE [LARGE SCALE GENOMIC DNA]</scope>
    <source>
        <strain evidence="7">RIB 2604</strain>
    </source>
</reference>
<dbReference type="EMBL" id="BCWF01000006">
    <property type="protein sequence ID" value="GAT20151.1"/>
    <property type="molecule type" value="Genomic_DNA"/>
</dbReference>
<evidence type="ECO:0000256" key="2">
    <source>
        <dbReference type="ARBA" id="ARBA00005409"/>
    </source>
</evidence>
<evidence type="ECO:0000256" key="5">
    <source>
        <dbReference type="SAM" id="MobiDB-lite"/>
    </source>
</evidence>
<protein>
    <submittedName>
        <fullName evidence="6">Alpha,alpha-trehalose phosphate synthase subunit</fullName>
    </submittedName>
</protein>
<dbReference type="Gene3D" id="3.30.70.1020">
    <property type="entry name" value="Trehalose-6-phosphate phosphatase related protein, domain 2"/>
    <property type="match status" value="1"/>
</dbReference>
<dbReference type="CDD" id="cd03788">
    <property type="entry name" value="GT20_TPS"/>
    <property type="match status" value="1"/>
</dbReference>
<dbReference type="Pfam" id="PF00982">
    <property type="entry name" value="Glyco_transf_20"/>
    <property type="match status" value="1"/>
</dbReference>
<dbReference type="GO" id="GO:0004805">
    <property type="term" value="F:trehalose-phosphatase activity"/>
    <property type="evidence" value="ECO:0007669"/>
    <property type="project" value="TreeGrafter"/>
</dbReference>
<reference evidence="6 7" key="1">
    <citation type="journal article" date="2016" name="DNA Res.">
        <title>Genome sequence of Aspergillus luchuensis NBRC 4314.</title>
        <authorList>
            <person name="Yamada O."/>
            <person name="Machida M."/>
            <person name="Hosoyama A."/>
            <person name="Goto M."/>
            <person name="Takahashi T."/>
            <person name="Futagami T."/>
            <person name="Yamagata Y."/>
            <person name="Takeuchi M."/>
            <person name="Kobayashi T."/>
            <person name="Koike H."/>
            <person name="Abe K."/>
            <person name="Asai K."/>
            <person name="Arita M."/>
            <person name="Fujita N."/>
            <person name="Fukuda K."/>
            <person name="Higa K."/>
            <person name="Horikawa H."/>
            <person name="Ishikawa T."/>
            <person name="Jinno K."/>
            <person name="Kato Y."/>
            <person name="Kirimura K."/>
            <person name="Mizutani O."/>
            <person name="Nakasone K."/>
            <person name="Sano M."/>
            <person name="Shiraishi Y."/>
            <person name="Tsukahara M."/>
            <person name="Gomi K."/>
        </authorList>
    </citation>
    <scope>NUCLEOTIDE SEQUENCE [LARGE SCALE GENOMIC DNA]</scope>
    <source>
        <strain evidence="6 7">RIB 2604</strain>
    </source>
</reference>
<proteinExistence type="inferred from homology"/>
<feature type="region of interest" description="Disordered" evidence="5">
    <location>
        <begin position="66"/>
        <end position="108"/>
    </location>
</feature>
<dbReference type="InterPro" id="IPR023214">
    <property type="entry name" value="HAD_sf"/>
</dbReference>
<evidence type="ECO:0000256" key="4">
    <source>
        <dbReference type="ARBA" id="ARBA00022553"/>
    </source>
</evidence>
<dbReference type="Proteomes" id="UP000075230">
    <property type="component" value="Unassembled WGS sequence"/>
</dbReference>
<evidence type="ECO:0000313" key="7">
    <source>
        <dbReference type="Proteomes" id="UP000075230"/>
    </source>
</evidence>
<dbReference type="AlphaFoldDB" id="A0A146F349"/>